<dbReference type="GO" id="GO:0000146">
    <property type="term" value="F:microfilament motor activity"/>
    <property type="evidence" value="ECO:0007669"/>
    <property type="project" value="TreeGrafter"/>
</dbReference>
<evidence type="ECO:0000256" key="2">
    <source>
        <dbReference type="ARBA" id="ARBA00022840"/>
    </source>
</evidence>
<dbReference type="Gene3D" id="3.40.850.10">
    <property type="entry name" value="Kinesin motor domain"/>
    <property type="match status" value="1"/>
</dbReference>
<dbReference type="InterPro" id="IPR001609">
    <property type="entry name" value="Myosin_head_motor_dom-like"/>
</dbReference>
<feature type="region of interest" description="Disordered" evidence="7">
    <location>
        <begin position="880"/>
        <end position="901"/>
    </location>
</feature>
<dbReference type="InterPro" id="IPR001683">
    <property type="entry name" value="PX_dom"/>
</dbReference>
<keyword evidence="1 6" id="KW-0547">Nucleotide-binding</keyword>
<dbReference type="SUPFAM" id="SSF52540">
    <property type="entry name" value="P-loop containing nucleoside triphosphate hydrolases"/>
    <property type="match status" value="1"/>
</dbReference>
<dbReference type="Proteomes" id="UP000243217">
    <property type="component" value="Unassembled WGS sequence"/>
</dbReference>
<dbReference type="Gene3D" id="1.10.10.820">
    <property type="match status" value="1"/>
</dbReference>
<dbReference type="Gene3D" id="3.30.1520.10">
    <property type="entry name" value="Phox-like domain"/>
    <property type="match status" value="1"/>
</dbReference>
<dbReference type="GO" id="GO:0005737">
    <property type="term" value="C:cytoplasm"/>
    <property type="evidence" value="ECO:0007669"/>
    <property type="project" value="TreeGrafter"/>
</dbReference>
<dbReference type="GO" id="GO:0016459">
    <property type="term" value="C:myosin complex"/>
    <property type="evidence" value="ECO:0007669"/>
    <property type="project" value="UniProtKB-KW"/>
</dbReference>
<dbReference type="PROSITE" id="PS50096">
    <property type="entry name" value="IQ"/>
    <property type="match status" value="2"/>
</dbReference>
<evidence type="ECO:0000256" key="6">
    <source>
        <dbReference type="PROSITE-ProRule" id="PRU00782"/>
    </source>
</evidence>
<dbReference type="SMART" id="SM00015">
    <property type="entry name" value="IQ"/>
    <property type="match status" value="2"/>
</dbReference>
<accession>A0A1W0A8I3</accession>
<evidence type="ECO:0000259" key="8">
    <source>
        <dbReference type="PROSITE" id="PS50195"/>
    </source>
</evidence>
<evidence type="ECO:0000313" key="10">
    <source>
        <dbReference type="EMBL" id="OQS06538.1"/>
    </source>
</evidence>
<dbReference type="FunFam" id="1.10.10.820:FF:000001">
    <property type="entry name" value="Myosin heavy chain"/>
    <property type="match status" value="1"/>
</dbReference>
<dbReference type="InterPro" id="IPR036871">
    <property type="entry name" value="PX_dom_sf"/>
</dbReference>
<dbReference type="Gene3D" id="1.20.58.530">
    <property type="match status" value="1"/>
</dbReference>
<dbReference type="SMART" id="SM00242">
    <property type="entry name" value="MYSc"/>
    <property type="match status" value="1"/>
</dbReference>
<dbReference type="Gene3D" id="1.20.120.720">
    <property type="entry name" value="Myosin VI head, motor domain, U50 subdomain"/>
    <property type="match status" value="1"/>
</dbReference>
<comment type="similarity">
    <text evidence="6">Belongs to the TRAFAC class myosin-kinesin ATPase superfamily. Myosin family.</text>
</comment>
<dbReference type="PRINTS" id="PR00193">
    <property type="entry name" value="MYOSINHEAVY"/>
</dbReference>
<evidence type="ECO:0000256" key="7">
    <source>
        <dbReference type="SAM" id="MobiDB-lite"/>
    </source>
</evidence>
<keyword evidence="3 6" id="KW-0518">Myosin</keyword>
<dbReference type="CDD" id="cd14891">
    <property type="entry name" value="MYSc_Myo30"/>
    <property type="match status" value="1"/>
</dbReference>
<dbReference type="InterPro" id="IPR000048">
    <property type="entry name" value="IQ_motif_EF-hand-BS"/>
</dbReference>
<evidence type="ECO:0000313" key="11">
    <source>
        <dbReference type="Proteomes" id="UP000243217"/>
    </source>
</evidence>
<feature type="binding site" evidence="6">
    <location>
        <begin position="166"/>
        <end position="173"/>
    </location>
    <ligand>
        <name>ATP</name>
        <dbReference type="ChEBI" id="CHEBI:30616"/>
    </ligand>
</feature>
<keyword evidence="5 6" id="KW-0009">Actin-binding</keyword>
<evidence type="ECO:0000256" key="4">
    <source>
        <dbReference type="ARBA" id="ARBA00023175"/>
    </source>
</evidence>
<evidence type="ECO:0000259" key="9">
    <source>
        <dbReference type="PROSITE" id="PS51456"/>
    </source>
</evidence>
<dbReference type="OrthoDB" id="6108017at2759"/>
<keyword evidence="4 6" id="KW-0505">Motor protein</keyword>
<dbReference type="SUPFAM" id="SSF64268">
    <property type="entry name" value="PX domain"/>
    <property type="match status" value="1"/>
</dbReference>
<gene>
    <name evidence="10" type="ORF">THRCLA_01427</name>
</gene>
<feature type="domain" description="PX" evidence="8">
    <location>
        <begin position="1169"/>
        <end position="1300"/>
    </location>
</feature>
<evidence type="ECO:0000256" key="3">
    <source>
        <dbReference type="ARBA" id="ARBA00023123"/>
    </source>
</evidence>
<comment type="caution">
    <text evidence="10">The sequence shown here is derived from an EMBL/GenBank/DDBJ whole genome shotgun (WGS) entry which is preliminary data.</text>
</comment>
<dbReference type="Gene3D" id="1.20.5.4820">
    <property type="match status" value="1"/>
</dbReference>
<dbReference type="Pfam" id="PF00787">
    <property type="entry name" value="PX"/>
    <property type="match status" value="1"/>
</dbReference>
<feature type="domain" description="Myosin motor" evidence="9">
    <location>
        <begin position="71"/>
        <end position="772"/>
    </location>
</feature>
<dbReference type="PROSITE" id="PS50195">
    <property type="entry name" value="PX"/>
    <property type="match status" value="1"/>
</dbReference>
<protein>
    <submittedName>
        <fullName evidence="10">Myosin</fullName>
    </submittedName>
</protein>
<dbReference type="GO" id="GO:0005524">
    <property type="term" value="F:ATP binding"/>
    <property type="evidence" value="ECO:0007669"/>
    <property type="project" value="UniProtKB-UniRule"/>
</dbReference>
<sequence length="1465" mass="164511">MATPAVISKQSSKQEEGMPINVGDVVWVPGNDSVWELASVMAIGGLKVTVRNQHNKVAQVDRGLALPKNPRVTDDMTALYYIHEPGVLHNLHERSKLDGQRPYTFMANVLIAVNPLRPLMDPRVSEIVNNSNCPPHPYSIAEMAYQQMVYNSTREMPTNQSVVISGESGAGKTESSKIVLKHLTTRGVFGKKTTAAEVESFVTKRHENLASLDNRLIEQNPILEAFGNAKTLRNHNSSRFGKFMKLQFTDDGLFKLAGAFVETYLLEKSRLVYQVDGERNFHIFYQLLAGASPKLKHDFHLSRAEDFHYLNQSNCYNAEDTDDRANFNAVVNGLSCVGLPEEKQNTIFSIVAGLLHMGNIDFDEEDTPEGEAAIVEKPQALTALALSARLLGLDDKALLKVITEREIVTRNELFIARRNAQNAVYARDAIAKSVYGRLFDWIIQQVNTSLGHDPTPLPYIGVLDIFGFESFQRNDFEQLLINYTNEVLQTTFNNQVFIAEMELYKREGISVGRIDWPDNRECVELIAGKPNGILQLLDNEASNPKPSDAKFLATLHRTHDKNSFFPRPHPKDMQEMFIVRHFAGCVSYTVGAFIDKNNDTIPKDMADLFLGSRTFEVRELFDEEANEVAKPGKKKLLKSVAAKFSKQMNELVDTLDATRCNFIRCIKPNALMRVGLFDPRYVVGQLRCQGIMQTAQVLKVGLPTRVAYHELVDAYKRYMPPDAQRLFANQSDATLITAILWAFQVPMDSYKLGITKLFFKAGKIAILDSILKINWAVDGPHIVSRMKLWLARRRWRVALAKVLSQLELRRLLRKIQFRKDSVRKIQIWWRGFSIRHQFLKQKAAAILMQAHFRGYKGRQEYKAKKLEMIALANARAEESRRQAEEAKRQQEAAARAAEEARRAADAAMREAELRAIAEEERRQMEEDAKRAEAEAIALARAAEAAVREAELAAAEAAAAVEQERQAERRAMQEAHDLEQRMIREREEAMKRKEQALLDAAALSASLLGGLATVNTLSSEQGRNVNIVDIPDDISEENKEQLKQLNELLLSGAIDQAEYEELVPFLLEPPAPAAGPTMTPEEAESLQRLYSAQAAGIQIRCPACGSSNNTANGNNCMECGSMLTADDSRPSAADHSYYGYRTRSMSALTLSQPPGTFSMEGTRILIHDGYFQCGMHGTQMLQDENYAEYTVYVLRCGWQHKDAPQPTYWLVSHRFSVFEKLHKDLKHKIPPNVGSLPAFPKKHRLGGVFAGRTGNSNEIVEERKLGLERYMKEVLDLCARLPNTLAVPELDRFLNLSRQVQQIQRQNATVLASMPGEYVESPAANSNVMGAEALAARERARLPTELPTPLDEEELMQTEQAVAVLLGSIRSAQGDLRRNPEVQRLLKVCVQLQPRLQMSANLDNPFANVELIPRAMQCQEDLEMTIGLYNDSLLAVTETYTISGAPMPPAPFVPGQTNSYQRSYGY</sequence>
<dbReference type="Pfam" id="PF00063">
    <property type="entry name" value="Myosin_head"/>
    <property type="match status" value="1"/>
</dbReference>
<evidence type="ECO:0000256" key="5">
    <source>
        <dbReference type="ARBA" id="ARBA00023203"/>
    </source>
</evidence>
<keyword evidence="11" id="KW-1185">Reference proteome</keyword>
<dbReference type="Gene3D" id="1.20.5.190">
    <property type="match status" value="1"/>
</dbReference>
<dbReference type="InterPro" id="IPR027417">
    <property type="entry name" value="P-loop_NTPase"/>
</dbReference>
<feature type="region of interest" description="Actin-binding" evidence="6">
    <location>
        <begin position="648"/>
        <end position="670"/>
    </location>
</feature>
<organism evidence="10 11">
    <name type="scientific">Thraustotheca clavata</name>
    <dbReference type="NCBI Taxonomy" id="74557"/>
    <lineage>
        <taxon>Eukaryota</taxon>
        <taxon>Sar</taxon>
        <taxon>Stramenopiles</taxon>
        <taxon>Oomycota</taxon>
        <taxon>Saprolegniomycetes</taxon>
        <taxon>Saprolegniales</taxon>
        <taxon>Achlyaceae</taxon>
        <taxon>Thraustotheca</taxon>
    </lineage>
</organism>
<dbReference type="InterPro" id="IPR036961">
    <property type="entry name" value="Kinesin_motor_dom_sf"/>
</dbReference>
<dbReference type="PROSITE" id="PS51456">
    <property type="entry name" value="MYOSIN_MOTOR"/>
    <property type="match status" value="1"/>
</dbReference>
<dbReference type="CDD" id="cd06093">
    <property type="entry name" value="PX_domain"/>
    <property type="match status" value="1"/>
</dbReference>
<reference evidence="10 11" key="1">
    <citation type="journal article" date="2014" name="Genome Biol. Evol.">
        <title>The secreted proteins of Achlya hypogyna and Thraustotheca clavata identify the ancestral oomycete secretome and reveal gene acquisitions by horizontal gene transfer.</title>
        <authorList>
            <person name="Misner I."/>
            <person name="Blouin N."/>
            <person name="Leonard G."/>
            <person name="Richards T.A."/>
            <person name="Lane C.E."/>
        </authorList>
    </citation>
    <scope>NUCLEOTIDE SEQUENCE [LARGE SCALE GENOMIC DNA]</scope>
    <source>
        <strain evidence="10 11">ATCC 34112</strain>
    </source>
</reference>
<dbReference type="STRING" id="74557.A0A1W0A8I3"/>
<dbReference type="GO" id="GO:0035091">
    <property type="term" value="F:phosphatidylinositol binding"/>
    <property type="evidence" value="ECO:0007669"/>
    <property type="project" value="InterPro"/>
</dbReference>
<dbReference type="GO" id="GO:0016020">
    <property type="term" value="C:membrane"/>
    <property type="evidence" value="ECO:0007669"/>
    <property type="project" value="TreeGrafter"/>
</dbReference>
<dbReference type="PANTHER" id="PTHR13140:SF845">
    <property type="entry name" value="MYOSIN-LIKE PROTEIN"/>
    <property type="match status" value="1"/>
</dbReference>
<evidence type="ECO:0000256" key="1">
    <source>
        <dbReference type="ARBA" id="ARBA00022741"/>
    </source>
</evidence>
<dbReference type="GO" id="GO:0051015">
    <property type="term" value="F:actin filament binding"/>
    <property type="evidence" value="ECO:0007669"/>
    <property type="project" value="TreeGrafter"/>
</dbReference>
<keyword evidence="2 6" id="KW-0067">ATP-binding</keyword>
<dbReference type="PANTHER" id="PTHR13140">
    <property type="entry name" value="MYOSIN"/>
    <property type="match status" value="1"/>
</dbReference>
<dbReference type="GO" id="GO:0007015">
    <property type="term" value="P:actin filament organization"/>
    <property type="evidence" value="ECO:0007669"/>
    <property type="project" value="TreeGrafter"/>
</dbReference>
<proteinExistence type="inferred from homology"/>
<name>A0A1W0A8I3_9STRA</name>
<dbReference type="EMBL" id="JNBS01000333">
    <property type="protein sequence ID" value="OQS06538.1"/>
    <property type="molecule type" value="Genomic_DNA"/>
</dbReference>
<dbReference type="CDD" id="cd23767">
    <property type="entry name" value="IQCD"/>
    <property type="match status" value="1"/>
</dbReference>